<gene>
    <name evidence="19" type="ORF">TEA_009215</name>
</gene>
<dbReference type="Pfam" id="PF07714">
    <property type="entry name" value="PK_Tyr_Ser-Thr"/>
    <property type="match status" value="1"/>
</dbReference>
<evidence type="ECO:0000256" key="17">
    <source>
        <dbReference type="SAM" id="MobiDB-lite"/>
    </source>
</evidence>
<evidence type="ECO:0000256" key="11">
    <source>
        <dbReference type="ARBA" id="ARBA00022840"/>
    </source>
</evidence>
<dbReference type="GO" id="GO:0016020">
    <property type="term" value="C:membrane"/>
    <property type="evidence" value="ECO:0007669"/>
    <property type="project" value="UniProtKB-SubCell"/>
</dbReference>
<dbReference type="CDD" id="cd14066">
    <property type="entry name" value="STKc_IRAK"/>
    <property type="match status" value="1"/>
</dbReference>
<keyword evidence="15" id="KW-0325">Glycoprotein</keyword>
<dbReference type="Gene3D" id="3.80.10.10">
    <property type="entry name" value="Ribonuclease Inhibitor"/>
    <property type="match status" value="1"/>
</dbReference>
<keyword evidence="4" id="KW-0433">Leucine-rich repeat</keyword>
<dbReference type="FunFam" id="3.80.10.10:FF:000542">
    <property type="entry name" value="Leucine-rich repeat protein kinase family protein"/>
    <property type="match status" value="1"/>
</dbReference>
<evidence type="ECO:0000256" key="2">
    <source>
        <dbReference type="ARBA" id="ARBA00012513"/>
    </source>
</evidence>
<keyword evidence="6" id="KW-0812">Transmembrane</keyword>
<comment type="subcellular location">
    <subcellularLocation>
        <location evidence="1">Membrane</location>
        <topology evidence="1">Single-pass type I membrane protein</topology>
    </subcellularLocation>
</comment>
<evidence type="ECO:0000256" key="3">
    <source>
        <dbReference type="ARBA" id="ARBA00022527"/>
    </source>
</evidence>
<dbReference type="SUPFAM" id="SSF56112">
    <property type="entry name" value="Protein kinase-like (PK-like)"/>
    <property type="match status" value="2"/>
</dbReference>
<feature type="region of interest" description="Disordered" evidence="17">
    <location>
        <begin position="1"/>
        <end position="71"/>
    </location>
</feature>
<dbReference type="GO" id="GO:0004674">
    <property type="term" value="F:protein serine/threonine kinase activity"/>
    <property type="evidence" value="ECO:0007669"/>
    <property type="project" value="UniProtKB-KW"/>
</dbReference>
<dbReference type="InterPro" id="IPR000719">
    <property type="entry name" value="Prot_kinase_dom"/>
</dbReference>
<dbReference type="FunFam" id="1.10.510.10:FF:000453">
    <property type="entry name" value="LRR receptor-like serine/threonine-protein kinase HSL2"/>
    <property type="match status" value="1"/>
</dbReference>
<keyword evidence="9 16" id="KW-0547">Nucleotide-binding</keyword>
<organism evidence="19 20">
    <name type="scientific">Camellia sinensis var. sinensis</name>
    <name type="common">China tea</name>
    <dbReference type="NCBI Taxonomy" id="542762"/>
    <lineage>
        <taxon>Eukaryota</taxon>
        <taxon>Viridiplantae</taxon>
        <taxon>Streptophyta</taxon>
        <taxon>Embryophyta</taxon>
        <taxon>Tracheophyta</taxon>
        <taxon>Spermatophyta</taxon>
        <taxon>Magnoliopsida</taxon>
        <taxon>eudicotyledons</taxon>
        <taxon>Gunneridae</taxon>
        <taxon>Pentapetalae</taxon>
        <taxon>asterids</taxon>
        <taxon>Ericales</taxon>
        <taxon>Theaceae</taxon>
        <taxon>Camellia</taxon>
    </lineage>
</organism>
<keyword evidence="8" id="KW-0677">Repeat</keyword>
<keyword evidence="5" id="KW-0808">Transferase</keyword>
<keyword evidence="14" id="KW-0675">Receptor</keyword>
<evidence type="ECO:0000256" key="14">
    <source>
        <dbReference type="ARBA" id="ARBA00023170"/>
    </source>
</evidence>
<evidence type="ECO:0000256" key="10">
    <source>
        <dbReference type="ARBA" id="ARBA00022777"/>
    </source>
</evidence>
<dbReference type="PROSITE" id="PS00108">
    <property type="entry name" value="PROTEIN_KINASE_ST"/>
    <property type="match status" value="1"/>
</dbReference>
<evidence type="ECO:0000256" key="4">
    <source>
        <dbReference type="ARBA" id="ARBA00022614"/>
    </source>
</evidence>
<reference evidence="19 20" key="1">
    <citation type="journal article" date="2018" name="Proc. Natl. Acad. Sci. U.S.A.">
        <title>Draft genome sequence of Camellia sinensis var. sinensis provides insights into the evolution of the tea genome and tea quality.</title>
        <authorList>
            <person name="Wei C."/>
            <person name="Yang H."/>
            <person name="Wang S."/>
            <person name="Zhao J."/>
            <person name="Liu C."/>
            <person name="Gao L."/>
            <person name="Xia E."/>
            <person name="Lu Y."/>
            <person name="Tai Y."/>
            <person name="She G."/>
            <person name="Sun J."/>
            <person name="Cao H."/>
            <person name="Tong W."/>
            <person name="Gao Q."/>
            <person name="Li Y."/>
            <person name="Deng W."/>
            <person name="Jiang X."/>
            <person name="Wang W."/>
            <person name="Chen Q."/>
            <person name="Zhang S."/>
            <person name="Li H."/>
            <person name="Wu J."/>
            <person name="Wang P."/>
            <person name="Li P."/>
            <person name="Shi C."/>
            <person name="Zheng F."/>
            <person name="Jian J."/>
            <person name="Huang B."/>
            <person name="Shan D."/>
            <person name="Shi M."/>
            <person name="Fang C."/>
            <person name="Yue Y."/>
            <person name="Li F."/>
            <person name="Li D."/>
            <person name="Wei S."/>
            <person name="Han B."/>
            <person name="Jiang C."/>
            <person name="Yin Y."/>
            <person name="Xia T."/>
            <person name="Zhang Z."/>
            <person name="Bennetzen J.L."/>
            <person name="Zhao S."/>
            <person name="Wan X."/>
        </authorList>
    </citation>
    <scope>NUCLEOTIDE SEQUENCE [LARGE SCALE GENOMIC DNA]</scope>
    <source>
        <strain evidence="20">cv. Shuchazao</strain>
        <tissue evidence="19">Leaf</tissue>
    </source>
</reference>
<dbReference type="AlphaFoldDB" id="A0A4S4EE96"/>
<protein>
    <recommendedName>
        <fullName evidence="2">non-specific serine/threonine protein kinase</fullName>
        <ecNumber evidence="2">2.7.11.1</ecNumber>
    </recommendedName>
</protein>
<feature type="domain" description="Protein kinase" evidence="18">
    <location>
        <begin position="493"/>
        <end position="765"/>
    </location>
</feature>
<keyword evidence="3" id="KW-0723">Serine/threonine-protein kinase</keyword>
<evidence type="ECO:0000313" key="20">
    <source>
        <dbReference type="Proteomes" id="UP000306102"/>
    </source>
</evidence>
<sequence>MKPVQFRIKNQNQEMKGDRSSYLNQVPKKQIQTRTRIRPKSPSQYPDVVDPNLRIPSTRPAKTNRRTLSSNSFSGPIPPSIGNLFNLYWLDLSVNKLSGTIPVSPGLDMLVNTKHFHCGSNQLSGEIPSQLFKSNMSLIHVLFNNNALSGKIPSMLGLVQTLEILIGNVHLDRNSLADNPIEPQHLVLVEQSTDWPLARSDGLEFSQLCNDGKHKTSRSNSRCLLQPSTVNKSQFVLTCRVSVLRNNKLNGILVVNSSNNNQLQLIDLQNNYITGYVVGTRFNSELILVGNPVCEGAQGTEPHCIIQQSNSSYSTEPKTCMHVTCKSHQISSPNCRCAHPYTCFLFFGAPSFNVPNSKIYTLLENSLMSSFQSYQLPVDSVSLRKNSDDSPIILRLEVFPYGVESFNRTEISGIAFVLTNMTLYPMKRFGPFFWFPYFAGIYAFRQKRRAEISEKQNNPFASWHQNESQGGAPQLKGARCFSFEDLKKYTNNFSDANCIGAGGYGKVYRGTLPTEQLVAIKRAKQGSTQGGLEFKSELELLSRIHHKNVVSLVGFCFEQGEQMLVYEYIANGTLKESLSGKSGIRLDWMRRLQIALGAARGLQYLHELANPPIIHGDIKSNNILLDEYLNAKVSDFGLSMSIADPKNFHITTQVKGTMGYLDPEYCMTQQLTVKSDVYGFGVLMIELITAKQPIEKDKYIVSEVWQKMDKTEDLYDLHEILDPNILGTAVKGLEKFVDLAMRCVEEEGAARPTMCEVVKEIENIMQIAPNTDSVSTSVGFEGTSNYPHSKESLIICSRALALDFKRGLDSHPCPSWLEVKILLEVTPCERGDPHAVGQLLFQLHANKGESQGRMACKDFHLSTVGASDCKSQQLTDKSDVYSFGVVLLELVTARASIERGKHIVRVMKEAIDKSKDPYNLHDILGPALDATLDGLDKYVKLAMSCVKDSGTERPTMGEVVREIENIIKLASLNQNTKSATTLSSYEGSIHNPYSSEDFFDYSAGFLPLDIER</sequence>
<keyword evidence="20" id="KW-1185">Reference proteome</keyword>
<dbReference type="SUPFAM" id="SSF52058">
    <property type="entry name" value="L domain-like"/>
    <property type="match status" value="1"/>
</dbReference>
<dbReference type="PROSITE" id="PS50011">
    <property type="entry name" value="PROTEIN_KINASE_DOM"/>
    <property type="match status" value="1"/>
</dbReference>
<dbReference type="STRING" id="542762.A0A4S4EE96"/>
<proteinExistence type="predicted"/>
<evidence type="ECO:0000313" key="19">
    <source>
        <dbReference type="EMBL" id="THG14232.1"/>
    </source>
</evidence>
<keyword evidence="11 16" id="KW-0067">ATP-binding</keyword>
<accession>A0A4S4EE96</accession>
<evidence type="ECO:0000256" key="16">
    <source>
        <dbReference type="PROSITE-ProRule" id="PRU10141"/>
    </source>
</evidence>
<dbReference type="GO" id="GO:0005524">
    <property type="term" value="F:ATP binding"/>
    <property type="evidence" value="ECO:0007669"/>
    <property type="project" value="UniProtKB-UniRule"/>
</dbReference>
<dbReference type="EC" id="2.7.11.1" evidence="2"/>
<dbReference type="Gene3D" id="3.30.200.20">
    <property type="entry name" value="Phosphorylase Kinase, domain 1"/>
    <property type="match status" value="1"/>
</dbReference>
<evidence type="ECO:0000256" key="1">
    <source>
        <dbReference type="ARBA" id="ARBA00004479"/>
    </source>
</evidence>
<dbReference type="PANTHER" id="PTHR45974:SF266">
    <property type="entry name" value="LEUCINE-RICH REPEAT RECEPTOR PROTEIN KINASE HPCA1"/>
    <property type="match status" value="1"/>
</dbReference>
<evidence type="ECO:0000256" key="6">
    <source>
        <dbReference type="ARBA" id="ARBA00022692"/>
    </source>
</evidence>
<name>A0A4S4EE96_CAMSN</name>
<evidence type="ECO:0000256" key="15">
    <source>
        <dbReference type="ARBA" id="ARBA00023180"/>
    </source>
</evidence>
<dbReference type="InterPro" id="IPR011009">
    <property type="entry name" value="Kinase-like_dom_sf"/>
</dbReference>
<dbReference type="PROSITE" id="PS00107">
    <property type="entry name" value="PROTEIN_KINASE_ATP"/>
    <property type="match status" value="1"/>
</dbReference>
<dbReference type="EMBL" id="SDRB02005489">
    <property type="protein sequence ID" value="THG14232.1"/>
    <property type="molecule type" value="Genomic_DNA"/>
</dbReference>
<dbReference type="Gene3D" id="1.10.510.10">
    <property type="entry name" value="Transferase(Phosphotransferase) domain 1"/>
    <property type="match status" value="2"/>
</dbReference>
<keyword evidence="10" id="KW-0418">Kinase</keyword>
<dbReference type="InterPro" id="IPR001245">
    <property type="entry name" value="Ser-Thr/Tyr_kinase_cat_dom"/>
</dbReference>
<evidence type="ECO:0000256" key="12">
    <source>
        <dbReference type="ARBA" id="ARBA00022989"/>
    </source>
</evidence>
<evidence type="ECO:0000256" key="13">
    <source>
        <dbReference type="ARBA" id="ARBA00023136"/>
    </source>
</evidence>
<dbReference type="SMART" id="SM00220">
    <property type="entry name" value="S_TKc"/>
    <property type="match status" value="1"/>
</dbReference>
<evidence type="ECO:0000256" key="7">
    <source>
        <dbReference type="ARBA" id="ARBA00022729"/>
    </source>
</evidence>
<dbReference type="InterPro" id="IPR008271">
    <property type="entry name" value="Ser/Thr_kinase_AS"/>
</dbReference>
<dbReference type="FunFam" id="3.30.200.20:FF:000328">
    <property type="entry name" value="Leucine-rich repeat protein kinase family protein"/>
    <property type="match status" value="1"/>
</dbReference>
<dbReference type="PANTHER" id="PTHR45974">
    <property type="entry name" value="RECEPTOR-LIKE PROTEIN 55"/>
    <property type="match status" value="1"/>
</dbReference>
<keyword evidence="7" id="KW-0732">Signal</keyword>
<keyword evidence="13" id="KW-0472">Membrane</keyword>
<dbReference type="Proteomes" id="UP000306102">
    <property type="component" value="Unassembled WGS sequence"/>
</dbReference>
<comment type="caution">
    <text evidence="19">The sequence shown here is derived from an EMBL/GenBank/DDBJ whole genome shotgun (WGS) entry which is preliminary data.</text>
</comment>
<evidence type="ECO:0000256" key="5">
    <source>
        <dbReference type="ARBA" id="ARBA00022679"/>
    </source>
</evidence>
<dbReference type="InterPro" id="IPR017441">
    <property type="entry name" value="Protein_kinase_ATP_BS"/>
</dbReference>
<dbReference type="InterPro" id="IPR032675">
    <property type="entry name" value="LRR_dom_sf"/>
</dbReference>
<evidence type="ECO:0000259" key="18">
    <source>
        <dbReference type="PROSITE" id="PS50011"/>
    </source>
</evidence>
<evidence type="ECO:0000256" key="9">
    <source>
        <dbReference type="ARBA" id="ARBA00022741"/>
    </source>
</evidence>
<keyword evidence="12" id="KW-1133">Transmembrane helix</keyword>
<evidence type="ECO:0000256" key="8">
    <source>
        <dbReference type="ARBA" id="ARBA00022737"/>
    </source>
</evidence>
<feature type="binding site" evidence="16">
    <location>
        <position position="521"/>
    </location>
    <ligand>
        <name>ATP</name>
        <dbReference type="ChEBI" id="CHEBI:30616"/>
    </ligand>
</feature>